<comment type="caution">
    <text evidence="2">The sequence shown here is derived from an EMBL/GenBank/DDBJ whole genome shotgun (WGS) entry which is preliminary data.</text>
</comment>
<name>A0ABY3MCT9_9FLAO</name>
<keyword evidence="1" id="KW-0472">Membrane</keyword>
<keyword evidence="1" id="KW-0812">Transmembrane</keyword>
<evidence type="ECO:0000256" key="1">
    <source>
        <dbReference type="SAM" id="Phobius"/>
    </source>
</evidence>
<feature type="transmembrane region" description="Helical" evidence="1">
    <location>
        <begin position="85"/>
        <end position="103"/>
    </location>
</feature>
<reference evidence="2 3" key="1">
    <citation type="submission" date="2019-08" db="EMBL/GenBank/DDBJ databases">
        <title>Genomes of Antarctic Bizionia species.</title>
        <authorList>
            <person name="Bowman J.P."/>
        </authorList>
    </citation>
    <scope>NUCLEOTIDE SEQUENCE [LARGE SCALE GENOMIC DNA]</scope>
    <source>
        <strain evidence="2 3">IC164</strain>
    </source>
</reference>
<dbReference type="InterPro" id="IPR025962">
    <property type="entry name" value="SdpI/YhfL"/>
</dbReference>
<evidence type="ECO:0000313" key="2">
    <source>
        <dbReference type="EMBL" id="TYC16204.1"/>
    </source>
</evidence>
<feature type="transmembrane region" description="Helical" evidence="1">
    <location>
        <begin position="57"/>
        <end position="79"/>
    </location>
</feature>
<dbReference type="Pfam" id="PF13630">
    <property type="entry name" value="SdpI"/>
    <property type="match status" value="1"/>
</dbReference>
<dbReference type="RefSeq" id="WP_148380424.1">
    <property type="nucleotide sequence ID" value="NZ_VSKN01000003.1"/>
</dbReference>
<proteinExistence type="predicted"/>
<sequence>MNFVASILPMPALVGVIFVLVGCIMHLFPPKIINPLYGDRARRPMKNQDQWDFAQTYASKLLIFCGVTLTFISLLGFVLEVSHDIAAILSTLLIIGSIIPVLVKQKKPSKLNLTANFLLFFFNIISF</sequence>
<dbReference type="EMBL" id="VSKN01000003">
    <property type="protein sequence ID" value="TYC16204.1"/>
    <property type="molecule type" value="Genomic_DNA"/>
</dbReference>
<dbReference type="Proteomes" id="UP000323621">
    <property type="component" value="Unassembled WGS sequence"/>
</dbReference>
<gene>
    <name evidence="2" type="ORF">ES677_03260</name>
</gene>
<accession>A0ABY3MCT9</accession>
<organism evidence="2 3">
    <name type="scientific">Bizionia gelidisalsuginis</name>
    <dbReference type="NCBI Taxonomy" id="291188"/>
    <lineage>
        <taxon>Bacteria</taxon>
        <taxon>Pseudomonadati</taxon>
        <taxon>Bacteroidota</taxon>
        <taxon>Flavobacteriia</taxon>
        <taxon>Flavobacteriales</taxon>
        <taxon>Flavobacteriaceae</taxon>
        <taxon>Bizionia</taxon>
    </lineage>
</organism>
<keyword evidence="3" id="KW-1185">Reference proteome</keyword>
<keyword evidence="1" id="KW-1133">Transmembrane helix</keyword>
<protein>
    <submittedName>
        <fullName evidence="2">SdpI family protein</fullName>
    </submittedName>
</protein>
<feature type="transmembrane region" description="Helical" evidence="1">
    <location>
        <begin position="12"/>
        <end position="37"/>
    </location>
</feature>
<evidence type="ECO:0000313" key="3">
    <source>
        <dbReference type="Proteomes" id="UP000323621"/>
    </source>
</evidence>